<proteinExistence type="predicted"/>
<dbReference type="KEGG" id="tcd:AAIA72_02135"/>
<reference evidence="1" key="1">
    <citation type="submission" date="2024-05" db="EMBL/GenBank/DDBJ databases">
        <title>Genome sequencing of novel strain.</title>
        <authorList>
            <person name="Ganbat D."/>
            <person name="Ganbat S."/>
            <person name="Lee S.-J."/>
        </authorList>
    </citation>
    <scope>NUCLEOTIDE SEQUENCE</scope>
    <source>
        <strain evidence="1">SMD15-11</strain>
    </source>
</reference>
<evidence type="ECO:0000313" key="1">
    <source>
        <dbReference type="EMBL" id="XDT72807.1"/>
    </source>
</evidence>
<dbReference type="RefSeq" id="WP_369601811.1">
    <property type="nucleotide sequence ID" value="NZ_CP154858.1"/>
</dbReference>
<dbReference type="EMBL" id="CP154858">
    <property type="protein sequence ID" value="XDT72807.1"/>
    <property type="molecule type" value="Genomic_DNA"/>
</dbReference>
<dbReference type="AlphaFoldDB" id="A0AB39UXM3"/>
<organism evidence="1">
    <name type="scientific">Thermohahella caldifontis</name>
    <dbReference type="NCBI Taxonomy" id="3142973"/>
    <lineage>
        <taxon>Bacteria</taxon>
        <taxon>Pseudomonadati</taxon>
        <taxon>Pseudomonadota</taxon>
        <taxon>Gammaproteobacteria</taxon>
        <taxon>Oceanospirillales</taxon>
        <taxon>Hahellaceae</taxon>
        <taxon>Thermohahella</taxon>
    </lineage>
</organism>
<accession>A0AB39UXM3</accession>
<evidence type="ECO:0008006" key="2">
    <source>
        <dbReference type="Google" id="ProtNLM"/>
    </source>
</evidence>
<gene>
    <name evidence="1" type="ORF">AAIA72_02135</name>
</gene>
<protein>
    <recommendedName>
        <fullName evidence="2">GGDEF domain-containing protein</fullName>
    </recommendedName>
</protein>
<name>A0AB39UXM3_9GAMM</name>
<dbReference type="Gene3D" id="3.30.70.2880">
    <property type="match status" value="1"/>
</dbReference>
<sequence>MKNRLRETVDHPVLRDWLNALALPVLVVVPDHPAWVNAAWARLEGHVRKQAEQALAEAEPGAQPVSVALPGAGSLVISTMESGGRVACLVTEPDKAPVTGRWTRHAFEYQLMREFQRAQRYGEQLCFAQLTLAPGADAMSVLIWLEGQLRLSDAVCLTDASNIRILLPETGPGGAEQLLRRLAERIRRTLHQDVAVSVVSCRPDQKHYSEMLRALEAEVLRGHQSGRV</sequence>
<dbReference type="InterPro" id="IPR038367">
    <property type="entry name" value="PelD_GGDEF_sf"/>
</dbReference>